<protein>
    <submittedName>
        <fullName evidence="10">Retrotransposon protein, putative, Ty3-gypsy subclass</fullName>
    </submittedName>
</protein>
<evidence type="ECO:0000256" key="2">
    <source>
        <dbReference type="ARBA" id="ARBA00022723"/>
    </source>
</evidence>
<feature type="domain" description="Retrovirus-related Pol polyprotein from transposon TNT 1-94-like beta-barrel" evidence="8">
    <location>
        <begin position="467"/>
        <end position="511"/>
    </location>
</feature>
<reference evidence="10" key="1">
    <citation type="journal article" date="2005" name="BMC Biol.">
        <title>The sequence of rice chromosomes 11 and 12, rich in disease resistance genes and recent gene duplications.</title>
        <authorList>
            <consortium name="The rice chromosomes 11 and 12 sequencing consortia"/>
        </authorList>
    </citation>
    <scope>NUCLEOTIDE SEQUENCE [LARGE SCALE GENOMIC DNA]</scope>
</reference>
<feature type="compositionally biased region" description="Basic and acidic residues" evidence="4">
    <location>
        <begin position="306"/>
        <end position="324"/>
    </location>
</feature>
<feature type="compositionally biased region" description="Acidic residues" evidence="4">
    <location>
        <begin position="739"/>
        <end position="748"/>
    </location>
</feature>
<feature type="region of interest" description="Disordered" evidence="4">
    <location>
        <begin position="1"/>
        <end position="259"/>
    </location>
</feature>
<keyword evidence="2" id="KW-0479">Metal-binding</keyword>
<dbReference type="InterPro" id="IPR013103">
    <property type="entry name" value="RVT_2"/>
</dbReference>
<evidence type="ECO:0000259" key="7">
    <source>
        <dbReference type="Pfam" id="PF13976"/>
    </source>
</evidence>
<feature type="compositionally biased region" description="Basic and acidic residues" evidence="4">
    <location>
        <begin position="1"/>
        <end position="21"/>
    </location>
</feature>
<gene>
    <name evidence="10" type="ordered locus">LOC_Os12g18190</name>
</gene>
<dbReference type="Pfam" id="PF25597">
    <property type="entry name" value="SH3_retrovirus"/>
    <property type="match status" value="1"/>
</dbReference>
<evidence type="ECO:0000256" key="4">
    <source>
        <dbReference type="SAM" id="MobiDB-lite"/>
    </source>
</evidence>
<feature type="domain" description="DUF834" evidence="5">
    <location>
        <begin position="45"/>
        <end position="85"/>
    </location>
</feature>
<keyword evidence="3" id="KW-0378">Hydrolase</keyword>
<dbReference type="InterPro" id="IPR039537">
    <property type="entry name" value="Retrotran_Ty1/copia-like"/>
</dbReference>
<dbReference type="Pfam" id="PF22936">
    <property type="entry name" value="Pol_BBD"/>
    <property type="match status" value="1"/>
</dbReference>
<feature type="domain" description="GAG-pre-integrase" evidence="7">
    <location>
        <begin position="536"/>
        <end position="606"/>
    </location>
</feature>
<dbReference type="GO" id="GO:0006508">
    <property type="term" value="P:proteolysis"/>
    <property type="evidence" value="ECO:0007669"/>
    <property type="project" value="UniProtKB-KW"/>
</dbReference>
<feature type="compositionally biased region" description="Basic and acidic residues" evidence="4">
    <location>
        <begin position="233"/>
        <end position="243"/>
    </location>
</feature>
<organism evidence="10">
    <name type="scientific">Oryza sativa subsp. japonica</name>
    <name type="common">Rice</name>
    <dbReference type="NCBI Taxonomy" id="39947"/>
    <lineage>
        <taxon>Eukaryota</taxon>
        <taxon>Viridiplantae</taxon>
        <taxon>Streptophyta</taxon>
        <taxon>Embryophyta</taxon>
        <taxon>Tracheophyta</taxon>
        <taxon>Spermatophyta</taxon>
        <taxon>Magnoliopsida</taxon>
        <taxon>Liliopsida</taxon>
        <taxon>Poales</taxon>
        <taxon>Poaceae</taxon>
        <taxon>BOP clade</taxon>
        <taxon>Oryzoideae</taxon>
        <taxon>Oryzeae</taxon>
        <taxon>Oryzinae</taxon>
        <taxon>Oryza</taxon>
        <taxon>Oryza sativa</taxon>
    </lineage>
</organism>
<feature type="domain" description="Retroviral polymerase SH3-like" evidence="9">
    <location>
        <begin position="661"/>
        <end position="714"/>
    </location>
</feature>
<proteinExistence type="predicted"/>
<sequence>MVAAGDHRRGGAAPERGEGRGKRNGRSTAHPGSTATTGTATGAEEGGGAARVDEDGGVPAVGGRNGRVDEVGEDAAKPKEATPRREAVRGKEDLLRQRIGFAVDRAHGGGSRERTAEIDPSKTDGRDRSVHDRLTGEGDDDVGGDVTTGGDGSAARQLGRRTLAGERLHYGTNGGHQRVEGDAANSPATRRAAEDQRTATAARLKRRRSSSRRRRRCSGDLRRRRRGGRGRRRLGDHDGGLPERRRRLERRRRTAGAAAATAALGYTALGRYGRREAKAKVATGRGDTGEPFKGARRQRRRPTAAGDEKERSGFEGKRPIRFELESNTFQTDLADVSKGEKLGRGKMEDNGGEKTNDNKPKSTFKGKKKKETLKKAFDQVYAAFEPLSDVDGESEDEDKGKNISGVCFMARGESDSECEDNEMKLKDALGRVESMEDVVKTNEVISCSKYRKSKGVMALVARKENVWIVDSGCSRHMTGDKNWFSSLKQASKTESIIFGDASTSAVLATGLLKKTESKVFDSCGDSVLNISRYGRVFKADFRNPVSPVITCLVAKFDKDVMFWHRRLGHVCFDHLTRLSGLDLICGLPKLKKDLDLICTPCRHAKMVASSHAPIVSVMTDAPGRLLHMDIVGPARVQSVGRKWSKLGKASYELSHLRDFGCKCFVFKYGNLDKFEARSTNGMFLGYPAHSRGYRVLVLETNKIIETREVSFDEASPGIRAKIAGTMSQVQREDGRIFEDESDDDDDELDTTKLNLREYEKACLSQHTPPVIPTQDERSDRPGSSASGSVDTDRDGPPEGTTSTSTPPVRPTQDERSDWPGSLASGSVDADRDGPLEGTTSTSTGEWTTRSKEEVYVKQPPGFENLDFPNHVFKLSKALYGLKQARRAWYDRLKNFLLVKDFTMGKIYVDDIIFGCSTHALVVEFAETMGSEFEMSMMGTFVHRTKYTKDLLRRFKMENCKPISTPTGSTAVLDPNEDGEAADQKEYRSDLMSRESIAGDGSGVGLGIRRCP</sequence>
<feature type="compositionally biased region" description="Low complexity" evidence="4">
    <location>
        <begin position="34"/>
        <end position="43"/>
    </location>
</feature>
<evidence type="ECO:0000259" key="5">
    <source>
        <dbReference type="Pfam" id="PF05754"/>
    </source>
</evidence>
<evidence type="ECO:0000313" key="10">
    <source>
        <dbReference type="EMBL" id="ABA97118.1"/>
    </source>
</evidence>
<evidence type="ECO:0000259" key="8">
    <source>
        <dbReference type="Pfam" id="PF22936"/>
    </source>
</evidence>
<dbReference type="InterPro" id="IPR025724">
    <property type="entry name" value="GAG-pre-integrase_dom"/>
</dbReference>
<feature type="compositionally biased region" description="Basic and acidic residues" evidence="4">
    <location>
        <begin position="66"/>
        <end position="96"/>
    </location>
</feature>
<accession>Q2QTX5</accession>
<dbReference type="InterPro" id="IPR054722">
    <property type="entry name" value="PolX-like_BBD"/>
</dbReference>
<reference evidence="10" key="3">
    <citation type="submission" date="2006-01" db="EMBL/GenBank/DDBJ databases">
        <authorList>
            <person name="Buell R."/>
        </authorList>
    </citation>
    <scope>NUCLEOTIDE SEQUENCE</scope>
</reference>
<feature type="region of interest" description="Disordered" evidence="4">
    <location>
        <begin position="724"/>
        <end position="748"/>
    </location>
</feature>
<reference evidence="10" key="2">
    <citation type="submission" date="2005-04" db="EMBL/GenBank/DDBJ databases">
        <authorList>
            <person name="Buell C.R."/>
            <person name="Wing R.A."/>
            <person name="McCombie W.A."/>
            <person name="Ouyang S."/>
        </authorList>
    </citation>
    <scope>NUCLEOTIDE SEQUENCE</scope>
</reference>
<feature type="compositionally biased region" description="Basic and acidic residues" evidence="4">
    <location>
        <begin position="104"/>
        <end position="136"/>
    </location>
</feature>
<feature type="compositionally biased region" description="Basic residues" evidence="4">
    <location>
        <begin position="203"/>
        <end position="232"/>
    </location>
</feature>
<evidence type="ECO:0000259" key="9">
    <source>
        <dbReference type="Pfam" id="PF25597"/>
    </source>
</evidence>
<dbReference type="Pfam" id="PF13976">
    <property type="entry name" value="gag_pre-integrs"/>
    <property type="match status" value="1"/>
</dbReference>
<evidence type="ECO:0000256" key="3">
    <source>
        <dbReference type="ARBA" id="ARBA00022801"/>
    </source>
</evidence>
<feature type="compositionally biased region" description="Low complexity" evidence="4">
    <location>
        <begin position="797"/>
        <end position="806"/>
    </location>
</feature>
<dbReference type="EMBL" id="DP000011">
    <property type="protein sequence ID" value="ABA97118.1"/>
    <property type="molecule type" value="Genomic_DNA"/>
</dbReference>
<feature type="compositionally biased region" description="Low complexity" evidence="4">
    <location>
        <begin position="836"/>
        <end position="847"/>
    </location>
</feature>
<dbReference type="GO" id="GO:0046872">
    <property type="term" value="F:metal ion binding"/>
    <property type="evidence" value="ECO:0007669"/>
    <property type="project" value="UniProtKB-KW"/>
</dbReference>
<evidence type="ECO:0000259" key="6">
    <source>
        <dbReference type="Pfam" id="PF07727"/>
    </source>
</evidence>
<name>Q2QTX5_ORYSJ</name>
<feature type="domain" description="Reverse transcriptase Ty1/copia-type" evidence="6">
    <location>
        <begin position="851"/>
        <end position="939"/>
    </location>
</feature>
<dbReference type="PANTHER" id="PTHR42648:SF18">
    <property type="entry name" value="RETROTRANSPOSON, UNCLASSIFIED-LIKE PROTEIN"/>
    <property type="match status" value="1"/>
</dbReference>
<keyword evidence="1" id="KW-0645">Protease</keyword>
<evidence type="ECO:0000256" key="1">
    <source>
        <dbReference type="ARBA" id="ARBA00022670"/>
    </source>
</evidence>
<dbReference type="AlphaFoldDB" id="Q2QTX5"/>
<dbReference type="InterPro" id="IPR008552">
    <property type="entry name" value="DUF834"/>
</dbReference>
<feature type="region of interest" description="Disordered" evidence="4">
    <location>
        <begin position="761"/>
        <end position="851"/>
    </location>
</feature>
<dbReference type="PANTHER" id="PTHR42648">
    <property type="entry name" value="TRANSPOSASE, PUTATIVE-RELATED"/>
    <property type="match status" value="1"/>
</dbReference>
<dbReference type="InterPro" id="IPR057670">
    <property type="entry name" value="SH3_retrovirus"/>
</dbReference>
<feature type="compositionally biased region" description="Basic and acidic residues" evidence="4">
    <location>
        <begin position="335"/>
        <end position="360"/>
    </location>
</feature>
<dbReference type="Pfam" id="PF05754">
    <property type="entry name" value="DUF834"/>
    <property type="match status" value="1"/>
</dbReference>
<feature type="region of interest" description="Disordered" evidence="4">
    <location>
        <begin position="275"/>
        <end position="368"/>
    </location>
</feature>
<dbReference type="Pfam" id="PF07727">
    <property type="entry name" value="RVT_2"/>
    <property type="match status" value="1"/>
</dbReference>
<dbReference type="GO" id="GO:0008233">
    <property type="term" value="F:peptidase activity"/>
    <property type="evidence" value="ECO:0007669"/>
    <property type="project" value="UniProtKB-KW"/>
</dbReference>
<feature type="compositionally biased region" description="Basic residues" evidence="4">
    <location>
        <begin position="244"/>
        <end position="254"/>
    </location>
</feature>